<protein>
    <submittedName>
        <fullName evidence="4">Foldase protein PrsA</fullName>
    </submittedName>
</protein>
<keyword evidence="2" id="KW-0812">Transmembrane</keyword>
<feature type="domain" description="PpiC" evidence="3">
    <location>
        <begin position="188"/>
        <end position="281"/>
    </location>
</feature>
<evidence type="ECO:0000256" key="1">
    <source>
        <dbReference type="PROSITE-ProRule" id="PRU00278"/>
    </source>
</evidence>
<dbReference type="AlphaFoldDB" id="A0A101FG99"/>
<evidence type="ECO:0000256" key="2">
    <source>
        <dbReference type="SAM" id="Phobius"/>
    </source>
</evidence>
<dbReference type="GO" id="GO:0003755">
    <property type="term" value="F:peptidyl-prolyl cis-trans isomerase activity"/>
    <property type="evidence" value="ECO:0007669"/>
    <property type="project" value="UniProtKB-KW"/>
</dbReference>
<dbReference type="InterPro" id="IPR046357">
    <property type="entry name" value="PPIase_dom_sf"/>
</dbReference>
<comment type="caution">
    <text evidence="4">The sequence shown here is derived from an EMBL/GenBank/DDBJ whole genome shotgun (WGS) entry which is preliminary data.</text>
</comment>
<keyword evidence="2" id="KW-0472">Membrane</keyword>
<organism evidence="4 5">
    <name type="scientific">Thermacetogenium phaeum</name>
    <dbReference type="NCBI Taxonomy" id="85874"/>
    <lineage>
        <taxon>Bacteria</taxon>
        <taxon>Bacillati</taxon>
        <taxon>Bacillota</taxon>
        <taxon>Clostridia</taxon>
        <taxon>Thermoanaerobacterales</taxon>
        <taxon>Thermoanaerobacteraceae</taxon>
        <taxon>Thermacetogenium</taxon>
    </lineage>
</organism>
<dbReference type="PANTHER" id="PTHR47245">
    <property type="entry name" value="PEPTIDYLPROLYL ISOMERASE"/>
    <property type="match status" value="1"/>
</dbReference>
<dbReference type="Gene3D" id="1.10.4030.10">
    <property type="entry name" value="Porin chaperone SurA, peptide-binding domain"/>
    <property type="match status" value="1"/>
</dbReference>
<feature type="transmembrane region" description="Helical" evidence="2">
    <location>
        <begin position="12"/>
        <end position="34"/>
    </location>
</feature>
<proteinExistence type="predicted"/>
<keyword evidence="1" id="KW-0697">Rotamase</keyword>
<dbReference type="Proteomes" id="UP000053326">
    <property type="component" value="Unassembled WGS sequence"/>
</dbReference>
<accession>A0A101FG99</accession>
<dbReference type="PROSITE" id="PS50198">
    <property type="entry name" value="PPIC_PPIASE_2"/>
    <property type="match status" value="1"/>
</dbReference>
<dbReference type="InterPro" id="IPR027304">
    <property type="entry name" value="Trigger_fact/SurA_dom_sf"/>
</dbReference>
<dbReference type="Pfam" id="PF13145">
    <property type="entry name" value="Rotamase_2"/>
    <property type="match status" value="1"/>
</dbReference>
<dbReference type="SUPFAM" id="SSF109998">
    <property type="entry name" value="Triger factor/SurA peptide-binding domain-like"/>
    <property type="match status" value="1"/>
</dbReference>
<gene>
    <name evidence="4" type="ORF">XD66_0803</name>
</gene>
<dbReference type="InterPro" id="IPR050245">
    <property type="entry name" value="PrsA_foldase"/>
</dbReference>
<dbReference type="PANTHER" id="PTHR47245:SF2">
    <property type="entry name" value="PEPTIDYL-PROLYL CIS-TRANS ISOMERASE HP_0175-RELATED"/>
    <property type="match status" value="1"/>
</dbReference>
<name>A0A101FG99_9THEO</name>
<evidence type="ECO:0000313" key="5">
    <source>
        <dbReference type="Proteomes" id="UP000053326"/>
    </source>
</evidence>
<reference evidence="5" key="1">
    <citation type="journal article" date="2015" name="MBio">
        <title>Genome-Resolved Metagenomic Analysis Reveals Roles for Candidate Phyla and Other Microbial Community Members in Biogeochemical Transformations in Oil Reservoirs.</title>
        <authorList>
            <person name="Hu P."/>
            <person name="Tom L."/>
            <person name="Singh A."/>
            <person name="Thomas B.C."/>
            <person name="Baker B.J."/>
            <person name="Piceno Y.M."/>
            <person name="Andersen G.L."/>
            <person name="Banfield J.F."/>
        </authorList>
    </citation>
    <scope>NUCLEOTIDE SEQUENCE [LARGE SCALE GENOMIC DNA]</scope>
</reference>
<evidence type="ECO:0000313" key="4">
    <source>
        <dbReference type="EMBL" id="KUK36487.1"/>
    </source>
</evidence>
<keyword evidence="2" id="KW-1133">Transmembrane helix</keyword>
<evidence type="ECO:0000259" key="3">
    <source>
        <dbReference type="PROSITE" id="PS50198"/>
    </source>
</evidence>
<sequence>MNLAANPGRKRFPYLPQLLLFVLLVAAGLTWMWWVCRGDWVVQVNGTKISKAQLDAEFERMRDFFRDFYGIDFSGEEGEKLMGQLRRETLGNLIDRLLLRQAAERSGIRAEASEVDAQLAEDRLQAGGPEAFEELLRDSGLTVAEYRRRVAEGIAIQKLQRAVIGSVTVEEEEIRQAYQEQKDLLLLPERVNVGHILLKTREEALEVIRSLEEGGDFQELAVERSTDPSVAENRGVLGYIRRDDPGIAEAFLQEAFRLQPGEFSREPVKTEFGYHVLYCFERIPAGPARYEEVRETLEQELLGSKKNRAFMSYLEGLRKNCRLLYNPKFPAYYGIFED</sequence>
<dbReference type="InterPro" id="IPR000297">
    <property type="entry name" value="PPIase_PpiC"/>
</dbReference>
<dbReference type="EMBL" id="LGFO01000087">
    <property type="protein sequence ID" value="KUK36487.1"/>
    <property type="molecule type" value="Genomic_DNA"/>
</dbReference>
<dbReference type="Gene3D" id="3.10.50.40">
    <property type="match status" value="1"/>
</dbReference>
<dbReference type="Pfam" id="PF13624">
    <property type="entry name" value="SurA_N_3"/>
    <property type="match status" value="1"/>
</dbReference>
<dbReference type="OMA" id="ETAMKMH"/>
<dbReference type="SUPFAM" id="SSF54534">
    <property type="entry name" value="FKBP-like"/>
    <property type="match status" value="1"/>
</dbReference>
<keyword evidence="1" id="KW-0413">Isomerase</keyword>